<dbReference type="InterPro" id="IPR000524">
    <property type="entry name" value="Tscrpt_reg_HTH_GntR"/>
</dbReference>
<dbReference type="GO" id="GO:0003677">
    <property type="term" value="F:DNA binding"/>
    <property type="evidence" value="ECO:0007669"/>
    <property type="project" value="UniProtKB-KW"/>
</dbReference>
<dbReference type="SMART" id="SM00895">
    <property type="entry name" value="FCD"/>
    <property type="match status" value="1"/>
</dbReference>
<feature type="region of interest" description="Disordered" evidence="4">
    <location>
        <begin position="236"/>
        <end position="260"/>
    </location>
</feature>
<reference evidence="6 7" key="1">
    <citation type="submission" date="2019-06" db="EMBL/GenBank/DDBJ databases">
        <title>Whole genome shotgun sequence of Corynebacterium variabile NBRC 15286.</title>
        <authorList>
            <person name="Hosoyama A."/>
            <person name="Uohara A."/>
            <person name="Ohji S."/>
            <person name="Ichikawa N."/>
        </authorList>
    </citation>
    <scope>NUCLEOTIDE SEQUENCE [LARGE SCALE GENOMIC DNA]</scope>
    <source>
        <strain evidence="6 7">NBRC 15286</strain>
    </source>
</reference>
<evidence type="ECO:0000259" key="5">
    <source>
        <dbReference type="PROSITE" id="PS50949"/>
    </source>
</evidence>
<dbReference type="InterPro" id="IPR008920">
    <property type="entry name" value="TF_FadR/GntR_C"/>
</dbReference>
<protein>
    <submittedName>
        <fullName evidence="6">GntR family transcriptional regulator</fullName>
    </submittedName>
</protein>
<accession>A0A4Y4C140</accession>
<dbReference type="PANTHER" id="PTHR43537">
    <property type="entry name" value="TRANSCRIPTIONAL REGULATOR, GNTR FAMILY"/>
    <property type="match status" value="1"/>
</dbReference>
<dbReference type="SMART" id="SM00345">
    <property type="entry name" value="HTH_GNTR"/>
    <property type="match status" value="1"/>
</dbReference>
<gene>
    <name evidence="6" type="ORF">CVA01_04580</name>
</gene>
<evidence type="ECO:0000313" key="7">
    <source>
        <dbReference type="Proteomes" id="UP000319986"/>
    </source>
</evidence>
<dbReference type="Pfam" id="PF00392">
    <property type="entry name" value="GntR"/>
    <property type="match status" value="1"/>
</dbReference>
<keyword evidence="2" id="KW-0238">DNA-binding</keyword>
<dbReference type="PANTHER" id="PTHR43537:SF51">
    <property type="entry name" value="HTH-TYPE TRANSCRIPTIONAL REGULATOR LGOR-RELATED"/>
    <property type="match status" value="1"/>
</dbReference>
<name>A0A4Y4C140_9CORY</name>
<dbReference type="SUPFAM" id="SSF46785">
    <property type="entry name" value="Winged helix' DNA-binding domain"/>
    <property type="match status" value="1"/>
</dbReference>
<sequence>MVTPGEKHASDPLRASVFRGTVACMQQTATENTPGTPLIEQIRSRIISGELAPGELIPETALAEEFNVSRTPVREAFKVLQMEGLVHIRPRVGTFVHEPSRREIVEMFQIKESLEGLAASLMARRGDIPELEALQRNVEDSDAAASAGDSARYAELVGEFHWTLVRGADNSKLTETYSWLMNQLAYERLVSSTVADPKRLTESDREHHKVLEAIRQKDPFGAEMAMRDHVHASSRAALHRTFGNTDTTDTAHTADTEEQQ</sequence>
<keyword evidence="1" id="KW-0805">Transcription regulation</keyword>
<evidence type="ECO:0000313" key="6">
    <source>
        <dbReference type="EMBL" id="GEC85144.1"/>
    </source>
</evidence>
<organism evidence="6 7">
    <name type="scientific">Corynebacterium variabile</name>
    <dbReference type="NCBI Taxonomy" id="1727"/>
    <lineage>
        <taxon>Bacteria</taxon>
        <taxon>Bacillati</taxon>
        <taxon>Actinomycetota</taxon>
        <taxon>Actinomycetes</taxon>
        <taxon>Mycobacteriales</taxon>
        <taxon>Corynebacteriaceae</taxon>
        <taxon>Corynebacterium</taxon>
    </lineage>
</organism>
<dbReference type="InterPro" id="IPR011711">
    <property type="entry name" value="GntR_C"/>
</dbReference>
<feature type="domain" description="HTH gntR-type" evidence="5">
    <location>
        <begin position="32"/>
        <end position="99"/>
    </location>
</feature>
<dbReference type="CDD" id="cd07377">
    <property type="entry name" value="WHTH_GntR"/>
    <property type="match status" value="1"/>
</dbReference>
<dbReference type="Gene3D" id="1.10.10.10">
    <property type="entry name" value="Winged helix-like DNA-binding domain superfamily/Winged helix DNA-binding domain"/>
    <property type="match status" value="1"/>
</dbReference>
<evidence type="ECO:0000256" key="2">
    <source>
        <dbReference type="ARBA" id="ARBA00023125"/>
    </source>
</evidence>
<proteinExistence type="predicted"/>
<dbReference type="Pfam" id="PF07729">
    <property type="entry name" value="FCD"/>
    <property type="match status" value="1"/>
</dbReference>
<dbReference type="PRINTS" id="PR00035">
    <property type="entry name" value="HTHGNTR"/>
</dbReference>
<dbReference type="AlphaFoldDB" id="A0A4Y4C140"/>
<dbReference type="Gene3D" id="1.20.120.530">
    <property type="entry name" value="GntR ligand-binding domain-like"/>
    <property type="match status" value="1"/>
</dbReference>
<dbReference type="InterPro" id="IPR036390">
    <property type="entry name" value="WH_DNA-bd_sf"/>
</dbReference>
<keyword evidence="3" id="KW-0804">Transcription</keyword>
<dbReference type="Proteomes" id="UP000319986">
    <property type="component" value="Unassembled WGS sequence"/>
</dbReference>
<comment type="caution">
    <text evidence="6">The sequence shown here is derived from an EMBL/GenBank/DDBJ whole genome shotgun (WGS) entry which is preliminary data.</text>
</comment>
<dbReference type="EMBL" id="BJNT01000004">
    <property type="protein sequence ID" value="GEC85144.1"/>
    <property type="molecule type" value="Genomic_DNA"/>
</dbReference>
<evidence type="ECO:0000256" key="4">
    <source>
        <dbReference type="SAM" id="MobiDB-lite"/>
    </source>
</evidence>
<dbReference type="InterPro" id="IPR036388">
    <property type="entry name" value="WH-like_DNA-bd_sf"/>
</dbReference>
<evidence type="ECO:0000256" key="3">
    <source>
        <dbReference type="ARBA" id="ARBA00023163"/>
    </source>
</evidence>
<dbReference type="SUPFAM" id="SSF48008">
    <property type="entry name" value="GntR ligand-binding domain-like"/>
    <property type="match status" value="1"/>
</dbReference>
<evidence type="ECO:0000256" key="1">
    <source>
        <dbReference type="ARBA" id="ARBA00023015"/>
    </source>
</evidence>
<dbReference type="PROSITE" id="PS50949">
    <property type="entry name" value="HTH_GNTR"/>
    <property type="match status" value="1"/>
</dbReference>
<dbReference type="GO" id="GO:0003700">
    <property type="term" value="F:DNA-binding transcription factor activity"/>
    <property type="evidence" value="ECO:0007669"/>
    <property type="project" value="InterPro"/>
</dbReference>